<dbReference type="EMBL" id="MU003766">
    <property type="protein sequence ID" value="KAF2725965.1"/>
    <property type="molecule type" value="Genomic_DNA"/>
</dbReference>
<keyword evidence="2" id="KW-0732">Signal</keyword>
<accession>A0A9P4QHP3</accession>
<feature type="signal peptide" evidence="2">
    <location>
        <begin position="1"/>
        <end position="21"/>
    </location>
</feature>
<evidence type="ECO:0000313" key="4">
    <source>
        <dbReference type="Proteomes" id="UP000799441"/>
    </source>
</evidence>
<gene>
    <name evidence="3" type="ORF">K431DRAFT_56098</name>
</gene>
<evidence type="ECO:0008006" key="5">
    <source>
        <dbReference type="Google" id="ProtNLM"/>
    </source>
</evidence>
<reference evidence="3" key="1">
    <citation type="journal article" date="2020" name="Stud. Mycol.">
        <title>101 Dothideomycetes genomes: a test case for predicting lifestyles and emergence of pathogens.</title>
        <authorList>
            <person name="Haridas S."/>
            <person name="Albert R."/>
            <person name="Binder M."/>
            <person name="Bloem J."/>
            <person name="Labutti K."/>
            <person name="Salamov A."/>
            <person name="Andreopoulos B."/>
            <person name="Baker S."/>
            <person name="Barry K."/>
            <person name="Bills G."/>
            <person name="Bluhm B."/>
            <person name="Cannon C."/>
            <person name="Castanera R."/>
            <person name="Culley D."/>
            <person name="Daum C."/>
            <person name="Ezra D."/>
            <person name="Gonzalez J."/>
            <person name="Henrissat B."/>
            <person name="Kuo A."/>
            <person name="Liang C."/>
            <person name="Lipzen A."/>
            <person name="Lutzoni F."/>
            <person name="Magnuson J."/>
            <person name="Mondo S."/>
            <person name="Nolan M."/>
            <person name="Ohm R."/>
            <person name="Pangilinan J."/>
            <person name="Park H.-J."/>
            <person name="Ramirez L."/>
            <person name="Alfaro M."/>
            <person name="Sun H."/>
            <person name="Tritt A."/>
            <person name="Yoshinaga Y."/>
            <person name="Zwiers L.-H."/>
            <person name="Turgeon B."/>
            <person name="Goodwin S."/>
            <person name="Spatafora J."/>
            <person name="Crous P."/>
            <person name="Grigoriev I."/>
        </authorList>
    </citation>
    <scope>NUCLEOTIDE SEQUENCE</scope>
    <source>
        <strain evidence="3">CBS 116435</strain>
    </source>
</reference>
<sequence>MRLLNLLPLAGLAAALPQADSNCVTITTELIVPTSTYTFDSTVVVTLTATTPDDLGTFTDVVRVSSTSTLGTITSTSTDCTASGTITAGPTTTVYTSAGQPASTSSSPSPSGYGPPGYGRMFMRQDGGCTVTSYSFTTTYGVTETYLPASRTSTYTRYTEFTQHTVTSTSYGGTAYAMATAVATTAATCGPTVNGTAPTTTVTRDARCADSAIISQASGFGLDWLNDTPGNPGATYVTTTGDAGECCQICADADSCAGSAWDIRSGSCRVEFAVGYDTNELQCGDEAGLAFYNYGPNHPMSPGTGWYVADLCGHWDFANTKPDDGS</sequence>
<organism evidence="3 4">
    <name type="scientific">Polychaeton citri CBS 116435</name>
    <dbReference type="NCBI Taxonomy" id="1314669"/>
    <lineage>
        <taxon>Eukaryota</taxon>
        <taxon>Fungi</taxon>
        <taxon>Dikarya</taxon>
        <taxon>Ascomycota</taxon>
        <taxon>Pezizomycotina</taxon>
        <taxon>Dothideomycetes</taxon>
        <taxon>Dothideomycetidae</taxon>
        <taxon>Capnodiales</taxon>
        <taxon>Capnodiaceae</taxon>
        <taxon>Polychaeton</taxon>
    </lineage>
</organism>
<proteinExistence type="predicted"/>
<evidence type="ECO:0000256" key="2">
    <source>
        <dbReference type="SAM" id="SignalP"/>
    </source>
</evidence>
<evidence type="ECO:0000313" key="3">
    <source>
        <dbReference type="EMBL" id="KAF2725965.1"/>
    </source>
</evidence>
<name>A0A9P4QHP3_9PEZI</name>
<dbReference type="OrthoDB" id="3644474at2759"/>
<comment type="caution">
    <text evidence="3">The sequence shown here is derived from an EMBL/GenBank/DDBJ whole genome shotgun (WGS) entry which is preliminary data.</text>
</comment>
<dbReference type="AlphaFoldDB" id="A0A9P4QHP3"/>
<dbReference type="Proteomes" id="UP000799441">
    <property type="component" value="Unassembled WGS sequence"/>
</dbReference>
<feature type="region of interest" description="Disordered" evidence="1">
    <location>
        <begin position="92"/>
        <end position="116"/>
    </location>
</feature>
<feature type="chain" id="PRO_5040176183" description="Apple domain-containing protein" evidence="2">
    <location>
        <begin position="22"/>
        <end position="326"/>
    </location>
</feature>
<feature type="compositionally biased region" description="Low complexity" evidence="1">
    <location>
        <begin position="96"/>
        <end position="112"/>
    </location>
</feature>
<protein>
    <recommendedName>
        <fullName evidence="5">Apple domain-containing protein</fullName>
    </recommendedName>
</protein>
<evidence type="ECO:0000256" key="1">
    <source>
        <dbReference type="SAM" id="MobiDB-lite"/>
    </source>
</evidence>
<keyword evidence="4" id="KW-1185">Reference proteome</keyword>